<feature type="transmembrane region" description="Helical" evidence="7">
    <location>
        <begin position="12"/>
        <end position="33"/>
    </location>
</feature>
<dbReference type="RefSeq" id="XP_069232055.1">
    <property type="nucleotide sequence ID" value="XM_069371147.1"/>
</dbReference>
<dbReference type="Proteomes" id="UP000803884">
    <property type="component" value="Unassembled WGS sequence"/>
</dbReference>
<dbReference type="AlphaFoldDB" id="A0AB34KZG9"/>
<feature type="region of interest" description="Disordered" evidence="6">
    <location>
        <begin position="280"/>
        <end position="303"/>
    </location>
</feature>
<dbReference type="GeneID" id="96003985"/>
<evidence type="ECO:0000256" key="5">
    <source>
        <dbReference type="ARBA" id="ARBA00038359"/>
    </source>
</evidence>
<comment type="caution">
    <text evidence="9">The sequence shown here is derived from an EMBL/GenBank/DDBJ whole genome shotgun (WGS) entry which is preliminary data.</text>
</comment>
<feature type="domain" description="Rhodopsin" evidence="8">
    <location>
        <begin position="29"/>
        <end position="269"/>
    </location>
</feature>
<proteinExistence type="inferred from homology"/>
<comment type="subcellular location">
    <subcellularLocation>
        <location evidence="1">Membrane</location>
        <topology evidence="1">Multi-pass membrane protein</topology>
    </subcellularLocation>
</comment>
<dbReference type="EMBL" id="JAAQHG020000006">
    <property type="protein sequence ID" value="KAL1588950.1"/>
    <property type="molecule type" value="Genomic_DNA"/>
</dbReference>
<feature type="transmembrane region" description="Helical" evidence="7">
    <location>
        <begin position="169"/>
        <end position="193"/>
    </location>
</feature>
<dbReference type="InterPro" id="IPR049326">
    <property type="entry name" value="Rhodopsin_dom_fungi"/>
</dbReference>
<keyword evidence="2 7" id="KW-0812">Transmembrane</keyword>
<organism evidence="9 10">
    <name type="scientific">Cladosporium halotolerans</name>
    <dbReference type="NCBI Taxonomy" id="1052096"/>
    <lineage>
        <taxon>Eukaryota</taxon>
        <taxon>Fungi</taxon>
        <taxon>Dikarya</taxon>
        <taxon>Ascomycota</taxon>
        <taxon>Pezizomycotina</taxon>
        <taxon>Dothideomycetes</taxon>
        <taxon>Dothideomycetidae</taxon>
        <taxon>Cladosporiales</taxon>
        <taxon>Cladosporiaceae</taxon>
        <taxon>Cladosporium</taxon>
    </lineage>
</organism>
<evidence type="ECO:0000256" key="3">
    <source>
        <dbReference type="ARBA" id="ARBA00022989"/>
    </source>
</evidence>
<accession>A0AB34KZG9</accession>
<feature type="transmembrane region" description="Helical" evidence="7">
    <location>
        <begin position="45"/>
        <end position="68"/>
    </location>
</feature>
<dbReference type="PANTHER" id="PTHR33048:SF132">
    <property type="entry name" value="MEMBRANE PROTEIN, PUTATIVE (AFU_ORTHOLOGUE AFUA_6G07820)-RELATED"/>
    <property type="match status" value="1"/>
</dbReference>
<feature type="transmembrane region" description="Helical" evidence="7">
    <location>
        <begin position="123"/>
        <end position="144"/>
    </location>
</feature>
<feature type="transmembrane region" description="Helical" evidence="7">
    <location>
        <begin position="205"/>
        <end position="225"/>
    </location>
</feature>
<keyword evidence="10" id="KW-1185">Reference proteome</keyword>
<evidence type="ECO:0000256" key="2">
    <source>
        <dbReference type="ARBA" id="ARBA00022692"/>
    </source>
</evidence>
<feature type="transmembrane region" description="Helical" evidence="7">
    <location>
        <begin position="245"/>
        <end position="264"/>
    </location>
</feature>
<evidence type="ECO:0000256" key="1">
    <source>
        <dbReference type="ARBA" id="ARBA00004141"/>
    </source>
</evidence>
<reference evidence="9 10" key="1">
    <citation type="journal article" date="2020" name="Microbiol. Resour. Announc.">
        <title>Draft Genome Sequence of a Cladosporium Species Isolated from the Mesophotic Ascidian Didemnum maculosum.</title>
        <authorList>
            <person name="Gioti A."/>
            <person name="Siaperas R."/>
            <person name="Nikolaivits E."/>
            <person name="Le Goff G."/>
            <person name="Ouazzani J."/>
            <person name="Kotoulas G."/>
            <person name="Topakas E."/>
        </authorList>
    </citation>
    <scope>NUCLEOTIDE SEQUENCE [LARGE SCALE GENOMIC DNA]</scope>
    <source>
        <strain evidence="9 10">TM138-S3</strain>
    </source>
</reference>
<evidence type="ECO:0000256" key="7">
    <source>
        <dbReference type="SAM" id="Phobius"/>
    </source>
</evidence>
<protein>
    <recommendedName>
        <fullName evidence="8">Rhodopsin domain-containing protein</fullName>
    </recommendedName>
</protein>
<feature type="region of interest" description="Disordered" evidence="6">
    <location>
        <begin position="333"/>
        <end position="390"/>
    </location>
</feature>
<evidence type="ECO:0000256" key="4">
    <source>
        <dbReference type="ARBA" id="ARBA00023136"/>
    </source>
</evidence>
<feature type="compositionally biased region" description="Basic and acidic residues" evidence="6">
    <location>
        <begin position="372"/>
        <end position="390"/>
    </location>
</feature>
<keyword evidence="3 7" id="KW-1133">Transmembrane helix</keyword>
<name>A0AB34KZG9_9PEZI</name>
<evidence type="ECO:0000313" key="9">
    <source>
        <dbReference type="EMBL" id="KAL1588950.1"/>
    </source>
</evidence>
<comment type="similarity">
    <text evidence="5">Belongs to the SAT4 family.</text>
</comment>
<dbReference type="InterPro" id="IPR052337">
    <property type="entry name" value="SAT4-like"/>
</dbReference>
<feature type="transmembrane region" description="Helical" evidence="7">
    <location>
        <begin position="88"/>
        <end position="111"/>
    </location>
</feature>
<dbReference type="GO" id="GO:0016020">
    <property type="term" value="C:membrane"/>
    <property type="evidence" value="ECO:0007669"/>
    <property type="project" value="UniProtKB-SubCell"/>
</dbReference>
<evidence type="ECO:0000256" key="6">
    <source>
        <dbReference type="SAM" id="MobiDB-lite"/>
    </source>
</evidence>
<evidence type="ECO:0000313" key="10">
    <source>
        <dbReference type="Proteomes" id="UP000803884"/>
    </source>
</evidence>
<keyword evidence="4 7" id="KW-0472">Membrane</keyword>
<dbReference type="Pfam" id="PF20684">
    <property type="entry name" value="Fung_rhodopsin"/>
    <property type="match status" value="1"/>
</dbReference>
<evidence type="ECO:0000259" key="8">
    <source>
        <dbReference type="Pfam" id="PF20684"/>
    </source>
</evidence>
<dbReference type="PANTHER" id="PTHR33048">
    <property type="entry name" value="PTH11-LIKE INTEGRAL MEMBRANE PROTEIN (AFU_ORTHOLOGUE AFUA_5G11245)"/>
    <property type="match status" value="1"/>
</dbReference>
<sequence>MANGGHTSGDAVVGVTVAFTVLAVISTSMRLYTRIFMSQMGGVDDFFIAASAFLVVALTVSMCLEVKYGMGQHQDNLTTHDNMWLNTWFWASLWLYYLSLFFAKLAILFQYRRIFPQPTFRKLNYALMVFITAYSCWTIFSAIFSCSPVSYFWMQGIDPEADGKCLNRLAVWFVNAGLNIFTDIAVTVLPLPVIKSLQLPKRPKLALMAVFCLGGVTCIVSLLRLQSLYAVSVSEDISWDNPMAALWSNLEVNIGILCACLPTLKTCIVRFFPRIFSSNRGTSSAGGVRTIGTAGYTRDSRKKKRDSIGMHFLGRGPKVAEVYEGRKAELETMGGTQIRPGSAQGSDSDKEEDGIQVVTVVQQDSTPALRVDSGRSDTESTRKLVREFPA</sequence>
<gene>
    <name evidence="9" type="ORF">WHR41_02541</name>
</gene>